<feature type="domain" description="VanZ-like" evidence="2">
    <location>
        <begin position="19"/>
        <end position="146"/>
    </location>
</feature>
<evidence type="ECO:0000259" key="2">
    <source>
        <dbReference type="Pfam" id="PF04892"/>
    </source>
</evidence>
<feature type="transmembrane region" description="Helical" evidence="1">
    <location>
        <begin position="70"/>
        <end position="90"/>
    </location>
</feature>
<dbReference type="EMBL" id="JBBNFM010000005">
    <property type="protein sequence ID" value="MEQ2454207.1"/>
    <property type="molecule type" value="Genomic_DNA"/>
</dbReference>
<evidence type="ECO:0000313" key="4">
    <source>
        <dbReference type="Proteomes" id="UP001482186"/>
    </source>
</evidence>
<feature type="transmembrane region" description="Helical" evidence="1">
    <location>
        <begin position="12"/>
        <end position="33"/>
    </location>
</feature>
<dbReference type="Pfam" id="PF04892">
    <property type="entry name" value="VanZ"/>
    <property type="match status" value="1"/>
</dbReference>
<gene>
    <name evidence="3" type="ORF">AAAT04_09180</name>
</gene>
<reference evidence="3 4" key="1">
    <citation type="submission" date="2024-04" db="EMBL/GenBank/DDBJ databases">
        <title>Human intestinal bacterial collection.</title>
        <authorList>
            <person name="Pauvert C."/>
            <person name="Hitch T.C.A."/>
            <person name="Clavel T."/>
        </authorList>
    </citation>
    <scope>NUCLEOTIDE SEQUENCE [LARGE SCALE GENOMIC DNA]</scope>
    <source>
        <strain evidence="3 4">CLA-AA-H141</strain>
    </source>
</reference>
<dbReference type="Proteomes" id="UP001482186">
    <property type="component" value="Unassembled WGS sequence"/>
</dbReference>
<protein>
    <submittedName>
        <fullName evidence="3">VanZ family protein</fullName>
    </submittedName>
</protein>
<keyword evidence="4" id="KW-1185">Reference proteome</keyword>
<evidence type="ECO:0000256" key="1">
    <source>
        <dbReference type="SAM" id="Phobius"/>
    </source>
</evidence>
<dbReference type="RefSeq" id="WP_349116031.1">
    <property type="nucleotide sequence ID" value="NZ_JBBNFM010000005.1"/>
</dbReference>
<feature type="transmembrane region" description="Helical" evidence="1">
    <location>
        <begin position="97"/>
        <end position="121"/>
    </location>
</feature>
<sequence>MQKKLISNKARKPLVISLVFVLIALCILFYLTFQTPDDTVALSERVGHLPLVENFLNWVSAFVDWSVRQWAHVFESLIIGICVSIFYAFAAKNIWTMLVLAVLTCMCISLCDQSIRIFIVGRHFDSFDLVLDALGYVGAIVVVSICREMYRLVVNRDK</sequence>
<comment type="caution">
    <text evidence="3">The sequence shown here is derived from an EMBL/GenBank/DDBJ whole genome shotgun (WGS) entry which is preliminary data.</text>
</comment>
<proteinExistence type="predicted"/>
<keyword evidence="1" id="KW-1133">Transmembrane helix</keyword>
<feature type="transmembrane region" description="Helical" evidence="1">
    <location>
        <begin position="133"/>
        <end position="150"/>
    </location>
</feature>
<evidence type="ECO:0000313" key="3">
    <source>
        <dbReference type="EMBL" id="MEQ2454207.1"/>
    </source>
</evidence>
<name>A0ABV1EHY9_9FIRM</name>
<dbReference type="NCBIfam" id="NF037970">
    <property type="entry name" value="vanZ_1"/>
    <property type="match status" value="1"/>
</dbReference>
<keyword evidence="1" id="KW-0472">Membrane</keyword>
<dbReference type="InterPro" id="IPR006976">
    <property type="entry name" value="VanZ-like"/>
</dbReference>
<organism evidence="3 4">
    <name type="scientific">Coprococcus ammoniilyticus</name>
    <dbReference type="NCBI Taxonomy" id="2981785"/>
    <lineage>
        <taxon>Bacteria</taxon>
        <taxon>Bacillati</taxon>
        <taxon>Bacillota</taxon>
        <taxon>Clostridia</taxon>
        <taxon>Lachnospirales</taxon>
        <taxon>Lachnospiraceae</taxon>
        <taxon>Coprococcus</taxon>
    </lineage>
</organism>
<accession>A0ABV1EHY9</accession>
<keyword evidence="1" id="KW-0812">Transmembrane</keyword>